<organism evidence="7 8">
    <name type="scientific">Sulfitobacter aestuarii</name>
    <dbReference type="NCBI Taxonomy" id="2161676"/>
    <lineage>
        <taxon>Bacteria</taxon>
        <taxon>Pseudomonadati</taxon>
        <taxon>Pseudomonadota</taxon>
        <taxon>Alphaproteobacteria</taxon>
        <taxon>Rhodobacterales</taxon>
        <taxon>Roseobacteraceae</taxon>
        <taxon>Sulfitobacter</taxon>
    </lineage>
</organism>
<sequence>MIEIAGQNYALGDPLVIGLIAGLALMLLVLTLLIMAVRAAGRSARIAAPLGQQMQILGSHVQQLNAGQEQLRGGLQTVSDTQARAQSQMIQTMETRLNNVQLAMQERLADNAARSQRSLNEMQERMNATLHGSSKQTTTSLTQLQERLAAIDKAQDNITKLSGDVLSLQDILSNKQTRGSFGEIQLHDIVSKALPTDSYSLQATLSNGKRPDCLIHLPNPPGPIVIDSKFPLEAYEALRRAGSDHEVKEAARAMRVAVKTHINAISQKYILEGETADGALMFLPSEAVYAELHANFPELVREGFAARVWIVSPTTCMATLNTMRAILKDARMREQAGAIRGELGKLHGDVERLVTRVANLDRHFGQARKDVDEIKISSEKAAKRAGRLHNFDFEELTEDKSAAVMPLQRPES</sequence>
<comment type="function">
    <text evidence="1">Involved in DNA recombination.</text>
</comment>
<keyword evidence="6" id="KW-0812">Transmembrane</keyword>
<evidence type="ECO:0000313" key="7">
    <source>
        <dbReference type="EMBL" id="MFD2739741.1"/>
    </source>
</evidence>
<comment type="caution">
    <text evidence="7">The sequence shown here is derived from an EMBL/GenBank/DDBJ whole genome shotgun (WGS) entry which is preliminary data.</text>
</comment>
<keyword evidence="5" id="KW-0233">DNA recombination</keyword>
<evidence type="ECO:0000256" key="4">
    <source>
        <dbReference type="ARBA" id="ARBA00023054"/>
    </source>
</evidence>
<dbReference type="Proteomes" id="UP001597474">
    <property type="component" value="Unassembled WGS sequence"/>
</dbReference>
<evidence type="ECO:0000256" key="1">
    <source>
        <dbReference type="ARBA" id="ARBA00003416"/>
    </source>
</evidence>
<evidence type="ECO:0000313" key="8">
    <source>
        <dbReference type="Proteomes" id="UP001597474"/>
    </source>
</evidence>
<keyword evidence="6" id="KW-1133">Transmembrane helix</keyword>
<name>A0ABW5U1H7_9RHOB</name>
<dbReference type="EMBL" id="JBHUMP010000006">
    <property type="protein sequence ID" value="MFD2739741.1"/>
    <property type="molecule type" value="Genomic_DNA"/>
</dbReference>
<protein>
    <recommendedName>
        <fullName evidence="3">DNA recombination protein RmuC homolog</fullName>
    </recommendedName>
</protein>
<evidence type="ECO:0000256" key="6">
    <source>
        <dbReference type="SAM" id="Phobius"/>
    </source>
</evidence>
<evidence type="ECO:0000256" key="3">
    <source>
        <dbReference type="ARBA" id="ARBA00021840"/>
    </source>
</evidence>
<dbReference type="RefSeq" id="WP_386373633.1">
    <property type="nucleotide sequence ID" value="NZ_JBHUMP010000006.1"/>
</dbReference>
<dbReference type="PANTHER" id="PTHR30563">
    <property type="entry name" value="DNA RECOMBINATION PROTEIN RMUC"/>
    <property type="match status" value="1"/>
</dbReference>
<keyword evidence="6" id="KW-0472">Membrane</keyword>
<dbReference type="InterPro" id="IPR003798">
    <property type="entry name" value="DNA_recombination_RmuC"/>
</dbReference>
<evidence type="ECO:0000256" key="5">
    <source>
        <dbReference type="ARBA" id="ARBA00023172"/>
    </source>
</evidence>
<evidence type="ECO:0000256" key="2">
    <source>
        <dbReference type="ARBA" id="ARBA00009840"/>
    </source>
</evidence>
<dbReference type="PANTHER" id="PTHR30563:SF0">
    <property type="entry name" value="DNA RECOMBINATION PROTEIN RMUC"/>
    <property type="match status" value="1"/>
</dbReference>
<proteinExistence type="inferred from homology"/>
<accession>A0ABW5U1H7</accession>
<keyword evidence="8" id="KW-1185">Reference proteome</keyword>
<gene>
    <name evidence="7" type="ORF">ACFSUD_09185</name>
</gene>
<reference evidence="8" key="1">
    <citation type="journal article" date="2019" name="Int. J. Syst. Evol. Microbiol.">
        <title>The Global Catalogue of Microorganisms (GCM) 10K type strain sequencing project: providing services to taxonomists for standard genome sequencing and annotation.</title>
        <authorList>
            <consortium name="The Broad Institute Genomics Platform"/>
            <consortium name="The Broad Institute Genome Sequencing Center for Infectious Disease"/>
            <person name="Wu L."/>
            <person name="Ma J."/>
        </authorList>
    </citation>
    <scope>NUCLEOTIDE SEQUENCE [LARGE SCALE GENOMIC DNA]</scope>
    <source>
        <strain evidence="8">TISTR 2562</strain>
    </source>
</reference>
<comment type="similarity">
    <text evidence="2">Belongs to the RmuC family.</text>
</comment>
<keyword evidence="4" id="KW-0175">Coiled coil</keyword>
<dbReference type="Pfam" id="PF02646">
    <property type="entry name" value="RmuC"/>
    <property type="match status" value="1"/>
</dbReference>
<feature type="transmembrane region" description="Helical" evidence="6">
    <location>
        <begin position="15"/>
        <end position="37"/>
    </location>
</feature>